<keyword evidence="1" id="KW-0645">Protease</keyword>
<organism evidence="1 2">
    <name type="scientific">Mucilaginibacter corticis</name>
    <dbReference type="NCBI Taxonomy" id="2597670"/>
    <lineage>
        <taxon>Bacteria</taxon>
        <taxon>Pseudomonadati</taxon>
        <taxon>Bacteroidota</taxon>
        <taxon>Sphingobacteriia</taxon>
        <taxon>Sphingobacteriales</taxon>
        <taxon>Sphingobacteriaceae</taxon>
        <taxon>Mucilaginibacter</taxon>
    </lineage>
</organism>
<dbReference type="OrthoDB" id="1223654at2"/>
<dbReference type="Pfam" id="PF13715">
    <property type="entry name" value="CarbopepD_reg_2"/>
    <property type="match status" value="1"/>
</dbReference>
<sequence>MHLKKTFRAIIIFKLKLLAACCIIILSLSLSVFNCFAQSNYTISGAVSDENKKPIADAIIFVDGSEIVTTTDNFGRYKLNVPGLGSYTISVKMMGYDGLTKDVMLKTRAMTLDLSLTLHSVLLDEVKIGVDKKWQSDYELFKTQFLGSTPNAKACEIVNPEVLSFKMDKSLFTARANDILVIVNPHLGYRIKYMLKYFRFSQKIIGTMLHVETSYDGNTVFEELQGTNDQKQEWVKNRALAYRGSMVHFMRSVFSRRLLEEGFIVTQLSGDGNAYDDNKPVNFDTLETSRNQAFVTFRSTGLHITYNVEASLKLAEQKGNAISRKDKITNDVVLKYHSYLLPGEKQIVVDARGRTSVGYIQAFDIKGDWSNQRLADQVPFEYSPPVSNIK</sequence>
<evidence type="ECO:0000313" key="2">
    <source>
        <dbReference type="Proteomes" id="UP000318733"/>
    </source>
</evidence>
<keyword evidence="2" id="KW-1185">Reference proteome</keyword>
<dbReference type="AlphaFoldDB" id="A0A556MX78"/>
<dbReference type="GO" id="GO:0004180">
    <property type="term" value="F:carboxypeptidase activity"/>
    <property type="evidence" value="ECO:0007669"/>
    <property type="project" value="UniProtKB-KW"/>
</dbReference>
<evidence type="ECO:0000313" key="1">
    <source>
        <dbReference type="EMBL" id="TSJ44526.1"/>
    </source>
</evidence>
<reference evidence="1 2" key="1">
    <citation type="submission" date="2019-07" db="EMBL/GenBank/DDBJ databases">
        <authorList>
            <person name="Huq M.A."/>
        </authorList>
    </citation>
    <scope>NUCLEOTIDE SEQUENCE [LARGE SCALE GENOMIC DNA]</scope>
    <source>
        <strain evidence="1 2">MAH-19</strain>
    </source>
</reference>
<protein>
    <submittedName>
        <fullName evidence="1">Carboxypeptidase-like regulatory domain-containing protein</fullName>
    </submittedName>
</protein>
<proteinExistence type="predicted"/>
<dbReference type="EMBL" id="VLPK01000001">
    <property type="protein sequence ID" value="TSJ44526.1"/>
    <property type="molecule type" value="Genomic_DNA"/>
</dbReference>
<name>A0A556MX78_9SPHI</name>
<keyword evidence="1" id="KW-0121">Carboxypeptidase</keyword>
<accession>A0A556MX78</accession>
<gene>
    <name evidence="1" type="ORF">FO440_10215</name>
</gene>
<dbReference type="Gene3D" id="2.60.40.1120">
    <property type="entry name" value="Carboxypeptidase-like, regulatory domain"/>
    <property type="match status" value="1"/>
</dbReference>
<keyword evidence="1" id="KW-0378">Hydrolase</keyword>
<dbReference type="SUPFAM" id="SSF49464">
    <property type="entry name" value="Carboxypeptidase regulatory domain-like"/>
    <property type="match status" value="1"/>
</dbReference>
<dbReference type="Proteomes" id="UP000318733">
    <property type="component" value="Unassembled WGS sequence"/>
</dbReference>
<dbReference type="InterPro" id="IPR008969">
    <property type="entry name" value="CarboxyPept-like_regulatory"/>
</dbReference>
<comment type="caution">
    <text evidence="1">The sequence shown here is derived from an EMBL/GenBank/DDBJ whole genome shotgun (WGS) entry which is preliminary data.</text>
</comment>